<name>A0A8S5LRS5_9CAUD</name>
<evidence type="ECO:0000313" key="1">
    <source>
        <dbReference type="EMBL" id="DAD72654.1"/>
    </source>
</evidence>
<proteinExistence type="predicted"/>
<reference evidence="1" key="1">
    <citation type="journal article" date="2021" name="Proc. Natl. Acad. Sci. U.S.A.">
        <title>A Catalog of Tens of Thousands of Viruses from Human Metagenomes Reveals Hidden Associations with Chronic Diseases.</title>
        <authorList>
            <person name="Tisza M.J."/>
            <person name="Buck C.B."/>
        </authorList>
    </citation>
    <scope>NUCLEOTIDE SEQUENCE</scope>
    <source>
        <strain evidence="1">Ct7EW56</strain>
    </source>
</reference>
<accession>A0A8S5LRS5</accession>
<protein>
    <submittedName>
        <fullName evidence="1">Uncharacterized protein</fullName>
    </submittedName>
</protein>
<organism evidence="1">
    <name type="scientific">Siphoviridae sp. ct7EW56</name>
    <dbReference type="NCBI Taxonomy" id="2827562"/>
    <lineage>
        <taxon>Viruses</taxon>
        <taxon>Duplodnaviria</taxon>
        <taxon>Heunggongvirae</taxon>
        <taxon>Uroviricota</taxon>
        <taxon>Caudoviricetes</taxon>
    </lineage>
</organism>
<sequence>MSLCKGIDTEDSNSTCATIRELCLPITLHVEATFFAAG</sequence>
<dbReference type="EMBL" id="BK015904">
    <property type="protein sequence ID" value="DAD72654.1"/>
    <property type="molecule type" value="Genomic_DNA"/>
</dbReference>